<dbReference type="InterPro" id="IPR002553">
    <property type="entry name" value="Clathrin/coatomer_adapt-like_N"/>
</dbReference>
<keyword evidence="3 7" id="KW-0254">Endocytosis</keyword>
<dbReference type="SMART" id="SM00809">
    <property type="entry name" value="Alpha_adaptinC2"/>
    <property type="match status" value="1"/>
</dbReference>
<feature type="compositionally biased region" description="Low complexity" evidence="9">
    <location>
        <begin position="719"/>
        <end position="733"/>
    </location>
</feature>
<protein>
    <recommendedName>
        <fullName evidence="7">AP-2 complex subunit alpha</fullName>
    </recommendedName>
</protein>
<dbReference type="SUPFAM" id="SSF48371">
    <property type="entry name" value="ARM repeat"/>
    <property type="match status" value="1"/>
</dbReference>
<dbReference type="Gene3D" id="2.60.40.1230">
    <property type="match status" value="1"/>
</dbReference>
<dbReference type="Pfam" id="PF02296">
    <property type="entry name" value="Alpha_adaptin_C"/>
    <property type="match status" value="1"/>
</dbReference>
<keyword evidence="5 7" id="KW-0472">Membrane</keyword>
<dbReference type="InterPro" id="IPR013041">
    <property type="entry name" value="Clathrin_app_Ig-like_sf"/>
</dbReference>
<dbReference type="AlphaFoldDB" id="A0A448YJM5"/>
<sequence>MAPQMKGLVQFITEIRNAKEEPEEERRIQAELVHIQKQFQQPGLSGYHRKKYLCKLLYINMMGHSLTFGFDEAIQLTLSQSYSEKEVGYLAINVFIQQRQADDDDDDERLAQWHKVYTSIDSDLDSSNADFVGLALHAVADLCDYNEEIVPRYEVAVFRALRAPDLSSFVKKKAALTLCKLIKVDSGTLARHPEIASRAALLVNSDDPGMVLAVCPLIDTIARLEYKACEPCITLSIDRLYRLVVQHDCPEDYYFHGTPAPWTAVKLFHLLGTLVPDSSCATQIDAPDRDKLTSILQSAISASIDASSNPACSADARKACGSILFGALALSAHISSDEGQAAVAADALCALLKSPDINGRYLALGALLQIAARNDTASTDAIGTHFDTICLLLRDRDVSIRRRALDLIYMICGPKTIEKTCSELLKYLAISEFSMKSDVAVKVAVLAETFAADAVWFVLTITKLMALAGNYVEDDVWCRMAQIVVNNDQIQPTACRTIVRYLKAGQYPESMLKLGAFLLSEFGESIQDTSSLPEQFSLLYSRYPQTSVLTRSMLLTSFFKFYGKCPQLHTQITNVFQQECDSFSVEIQQRALEYLSLVKMDSPQVFKIMIADMPPFTSKVSPLLARLGTVQTLKQSFKLPQPQEPKEQPRVQDHQDEPDNRGKPLLSTSEAVLSTTAISMAPNNSSSSSIARPSPPPPPPSRRRRELTISSLSDAGSLSGMSTGSNNSRRSSMSLLQSHDPILSPNWKEGYYRLCKFDQGIFFESSLIRIVYRLKRDHSTLHITLNYTNKSPSAISGLTSKIIHPVRLQQSDAPPYTVTIIKHPDSTVAENGRTTELVDLTVRSMYRDSEVPIININFISGGLTNIKLKLPVILLKALNPGARLSEETFFARWNQIAHGLGSEGEAQLMIKLTRPTSTSALGRLITLVGFDNLKGVDPNPHNLIGAGILDMAQGNSGCLMRIELNPKDSMMVRLTIRCTSPGLADLLAESLSSLMMNTY</sequence>
<evidence type="ECO:0000256" key="1">
    <source>
        <dbReference type="ARBA" id="ARBA00004277"/>
    </source>
</evidence>
<feature type="binding site" evidence="8">
    <location>
        <begin position="51"/>
        <end position="55"/>
    </location>
    <ligand>
        <name>a 1,2-diacyl-sn-glycero-3-phospho-(1D-myo-inositol-3,4,5-trisphosphate)</name>
        <dbReference type="ChEBI" id="CHEBI:57836"/>
    </ligand>
</feature>
<dbReference type="InterPro" id="IPR016024">
    <property type="entry name" value="ARM-type_fold"/>
</dbReference>
<keyword evidence="12" id="KW-1185">Reference proteome</keyword>
<evidence type="ECO:0000256" key="4">
    <source>
        <dbReference type="ARBA" id="ARBA00022927"/>
    </source>
</evidence>
<dbReference type="GO" id="GO:0035615">
    <property type="term" value="F:clathrin adaptor activity"/>
    <property type="evidence" value="ECO:0007669"/>
    <property type="project" value="InterPro"/>
</dbReference>
<dbReference type="FunCoup" id="A0A448YJM5">
    <property type="interactions" value="880"/>
</dbReference>
<dbReference type="GO" id="GO:0006886">
    <property type="term" value="P:intracellular protein transport"/>
    <property type="evidence" value="ECO:0007669"/>
    <property type="project" value="UniProtKB-UniRule"/>
</dbReference>
<comment type="subcellular location">
    <subcellularLocation>
        <location evidence="1">Membrane</location>
        <location evidence="1">Coated pit</location>
        <topology evidence="1">Peripheral membrane protein</topology>
        <orientation evidence="1">Cytoplasmic side</orientation>
    </subcellularLocation>
</comment>
<keyword evidence="2 7" id="KW-0813">Transport</keyword>
<dbReference type="GO" id="GO:0072583">
    <property type="term" value="P:clathrin-dependent endocytosis"/>
    <property type="evidence" value="ECO:0007669"/>
    <property type="project" value="InterPro"/>
</dbReference>
<dbReference type="SUPFAM" id="SSF55711">
    <property type="entry name" value="Subdomain of clathrin and coatomer appendage domain"/>
    <property type="match status" value="1"/>
</dbReference>
<evidence type="ECO:0000256" key="8">
    <source>
        <dbReference type="PIRSR" id="PIRSR037091-1"/>
    </source>
</evidence>
<accession>A0A448YJM5</accession>
<dbReference type="STRING" id="13370.A0A448YJM5"/>
<gene>
    <name evidence="11" type="ORF">BRENAR_LOCUS1877</name>
</gene>
<dbReference type="EMBL" id="CAACVR010000010">
    <property type="protein sequence ID" value="VEU21142.1"/>
    <property type="molecule type" value="Genomic_DNA"/>
</dbReference>
<name>A0A448YJM5_BRENA</name>
<reference evidence="11 12" key="1">
    <citation type="submission" date="2018-12" db="EMBL/GenBank/DDBJ databases">
        <authorList>
            <person name="Tiukova I."/>
            <person name="Dainat J."/>
        </authorList>
    </citation>
    <scope>NUCLEOTIDE SEQUENCE [LARGE SCALE GENOMIC DNA]</scope>
</reference>
<feature type="binding site" evidence="8">
    <location>
        <position position="47"/>
    </location>
    <ligand>
        <name>a 1,2-diacyl-sn-glycero-3-phospho-(1D-myo-inositol-3,4,5-trisphosphate)</name>
        <dbReference type="ChEBI" id="CHEBI:57836"/>
    </ligand>
</feature>
<evidence type="ECO:0000313" key="12">
    <source>
        <dbReference type="Proteomes" id="UP000290900"/>
    </source>
</evidence>
<dbReference type="Proteomes" id="UP000290900">
    <property type="component" value="Unassembled WGS sequence"/>
</dbReference>
<evidence type="ECO:0000256" key="6">
    <source>
        <dbReference type="ARBA" id="ARBA00023176"/>
    </source>
</evidence>
<comment type="function">
    <text evidence="7">Adaptins are components of the adaptor complexes which link clathrin to receptors in coated vesicles. Clathrin-associated protein complexes are believed to interact with the cytoplasmic tails of membrane proteins, leading to their selection and concentration.</text>
</comment>
<evidence type="ECO:0000256" key="5">
    <source>
        <dbReference type="ARBA" id="ARBA00023136"/>
    </source>
</evidence>
<dbReference type="InterPro" id="IPR011989">
    <property type="entry name" value="ARM-like"/>
</dbReference>
<comment type="similarity">
    <text evidence="7">Belongs to the adaptor complexes large subunit family.</text>
</comment>
<feature type="domain" description="Clathrin adaptor alpha/beta/gamma-adaptin appendage Ig-like subdomain" evidence="10">
    <location>
        <begin position="752"/>
        <end position="871"/>
    </location>
</feature>
<dbReference type="InterPro" id="IPR017104">
    <property type="entry name" value="AP2_complex_asu"/>
</dbReference>
<dbReference type="OrthoDB" id="28053at2759"/>
<dbReference type="Gene3D" id="3.30.310.10">
    <property type="entry name" value="TATA-Binding Protein"/>
    <property type="match status" value="1"/>
</dbReference>
<evidence type="ECO:0000256" key="3">
    <source>
        <dbReference type="ARBA" id="ARBA00022583"/>
    </source>
</evidence>
<dbReference type="InterPro" id="IPR003164">
    <property type="entry name" value="Clathrin_a-adaptin_app_sub_C"/>
</dbReference>
<evidence type="ECO:0000256" key="2">
    <source>
        <dbReference type="ARBA" id="ARBA00022448"/>
    </source>
</evidence>
<feature type="compositionally biased region" description="Low complexity" evidence="9">
    <location>
        <begin position="681"/>
        <end position="692"/>
    </location>
</feature>
<dbReference type="InterPro" id="IPR012295">
    <property type="entry name" value="TBP_dom_sf"/>
</dbReference>
<dbReference type="InterPro" id="IPR008152">
    <property type="entry name" value="Clathrin_a/b/g-adaptin_app_Ig"/>
</dbReference>
<organism evidence="11 12">
    <name type="scientific">Brettanomyces naardenensis</name>
    <name type="common">Yeast</name>
    <dbReference type="NCBI Taxonomy" id="13370"/>
    <lineage>
        <taxon>Eukaryota</taxon>
        <taxon>Fungi</taxon>
        <taxon>Dikarya</taxon>
        <taxon>Ascomycota</taxon>
        <taxon>Saccharomycotina</taxon>
        <taxon>Pichiomycetes</taxon>
        <taxon>Pichiales</taxon>
        <taxon>Pichiaceae</taxon>
        <taxon>Brettanomyces</taxon>
    </lineage>
</organism>
<feature type="region of interest" description="Disordered" evidence="9">
    <location>
        <begin position="681"/>
        <end position="733"/>
    </location>
</feature>
<proteinExistence type="inferred from homology"/>
<feature type="region of interest" description="Disordered" evidence="9">
    <location>
        <begin position="637"/>
        <end position="665"/>
    </location>
</feature>
<dbReference type="GO" id="GO:0030122">
    <property type="term" value="C:AP-2 adaptor complex"/>
    <property type="evidence" value="ECO:0007669"/>
    <property type="project" value="InterPro"/>
</dbReference>
<dbReference type="Pfam" id="PF01602">
    <property type="entry name" value="Adaptin_N"/>
    <property type="match status" value="1"/>
</dbReference>
<evidence type="ECO:0000313" key="11">
    <source>
        <dbReference type="EMBL" id="VEU21142.1"/>
    </source>
</evidence>
<dbReference type="PANTHER" id="PTHR22780">
    <property type="entry name" value="ADAPTIN, ALPHA/GAMMA/EPSILON"/>
    <property type="match status" value="1"/>
</dbReference>
<dbReference type="PIRSF" id="PIRSF037091">
    <property type="entry name" value="AP2_complex_alpha"/>
    <property type="match status" value="1"/>
</dbReference>
<keyword evidence="6 7" id="KW-0168">Coated pit</keyword>
<dbReference type="InParanoid" id="A0A448YJM5"/>
<evidence type="ECO:0000259" key="10">
    <source>
        <dbReference type="SMART" id="SM00809"/>
    </source>
</evidence>
<evidence type="ECO:0000256" key="9">
    <source>
        <dbReference type="SAM" id="MobiDB-lite"/>
    </source>
</evidence>
<dbReference type="InterPro" id="IPR050840">
    <property type="entry name" value="Adaptor_Complx_Large_Subunit"/>
</dbReference>
<dbReference type="SUPFAM" id="SSF49348">
    <property type="entry name" value="Clathrin adaptor appendage domain"/>
    <property type="match status" value="1"/>
</dbReference>
<feature type="compositionally biased region" description="Basic and acidic residues" evidence="9">
    <location>
        <begin position="644"/>
        <end position="662"/>
    </location>
</feature>
<dbReference type="Gene3D" id="1.25.10.10">
    <property type="entry name" value="Leucine-rich Repeat Variant"/>
    <property type="match status" value="1"/>
</dbReference>
<dbReference type="InterPro" id="IPR009028">
    <property type="entry name" value="Coatomer/calthrin_app_sub_C"/>
</dbReference>
<evidence type="ECO:0000256" key="7">
    <source>
        <dbReference type="PIRNR" id="PIRNR037091"/>
    </source>
</evidence>
<keyword evidence="4 7" id="KW-0653">Protein transport</keyword>